<keyword evidence="1" id="KW-0812">Transmembrane</keyword>
<name>A0A1X7TFV0_AMPQE</name>
<protein>
    <submittedName>
        <fullName evidence="2">Uncharacterized protein</fullName>
    </submittedName>
</protein>
<sequence>MALQSLANNIVKTLVCAILIRPLMVRPLQLDISKGLPNTRSTMAVFLSITLGVKKSIYFSYVRSRMTYISHRSVFRNMYREGLP</sequence>
<dbReference type="AlphaFoldDB" id="A0A1X7TFV0"/>
<dbReference type="InParanoid" id="A0A1X7TFV0"/>
<evidence type="ECO:0000256" key="1">
    <source>
        <dbReference type="SAM" id="Phobius"/>
    </source>
</evidence>
<reference evidence="2" key="1">
    <citation type="submission" date="2017-05" db="UniProtKB">
        <authorList>
            <consortium name="EnsemblMetazoa"/>
        </authorList>
    </citation>
    <scope>IDENTIFICATION</scope>
</reference>
<organism evidence="2">
    <name type="scientific">Amphimedon queenslandica</name>
    <name type="common">Sponge</name>
    <dbReference type="NCBI Taxonomy" id="400682"/>
    <lineage>
        <taxon>Eukaryota</taxon>
        <taxon>Metazoa</taxon>
        <taxon>Porifera</taxon>
        <taxon>Demospongiae</taxon>
        <taxon>Heteroscleromorpha</taxon>
        <taxon>Haplosclerida</taxon>
        <taxon>Niphatidae</taxon>
        <taxon>Amphimedon</taxon>
    </lineage>
</organism>
<keyword evidence="1" id="KW-1133">Transmembrane helix</keyword>
<accession>A0A1X7TFV0</accession>
<feature type="transmembrane region" description="Helical" evidence="1">
    <location>
        <begin position="43"/>
        <end position="62"/>
    </location>
</feature>
<keyword evidence="1" id="KW-0472">Membrane</keyword>
<proteinExistence type="predicted"/>
<dbReference type="EnsemblMetazoa" id="Aqu2.1.13557_001">
    <property type="protein sequence ID" value="Aqu2.1.13557_001"/>
    <property type="gene ID" value="Aqu2.1.13557"/>
</dbReference>
<evidence type="ECO:0000313" key="2">
    <source>
        <dbReference type="EnsemblMetazoa" id="Aqu2.1.13557_001"/>
    </source>
</evidence>